<dbReference type="EMBL" id="LACI01002732">
    <property type="protein sequence ID" value="KJU81352.1"/>
    <property type="molecule type" value="Genomic_DNA"/>
</dbReference>
<accession>A0A0F3GHQ4</accession>
<evidence type="ECO:0000313" key="2">
    <source>
        <dbReference type="Proteomes" id="UP000033423"/>
    </source>
</evidence>
<sequence length="230" mass="25844">MIHARGGSKRIPLKNIRLLGGKPLIAYMIRAALGSKHLQRVIVSTDHPDISNVARQYGAEVPFVRPPHLSEDCPSEWVTQHAVEFVEQEESSCIDIVVSMQPTTPFCVSEDIDSCVSLLLDNTELHSAFTAKIIHERPEWMFLLKDNKQVELFMEGELKGERGIIQSLSPMIVPNGAVYATKRNILFNEGLVIGKKSAVHIMPLERSVDIDEPIDLLFAEFLIEKGDLYR</sequence>
<dbReference type="InterPro" id="IPR029044">
    <property type="entry name" value="Nucleotide-diphossugar_trans"/>
</dbReference>
<dbReference type="CDD" id="cd02513">
    <property type="entry name" value="CMP-NeuAc_Synthase"/>
    <property type="match status" value="1"/>
</dbReference>
<proteinExistence type="predicted"/>
<dbReference type="PATRIC" id="fig|29290.4.peg.8559"/>
<dbReference type="GO" id="GO:0008781">
    <property type="term" value="F:N-acylneuraminate cytidylyltransferase activity"/>
    <property type="evidence" value="ECO:0007669"/>
    <property type="project" value="TreeGrafter"/>
</dbReference>
<evidence type="ECO:0000313" key="1">
    <source>
        <dbReference type="EMBL" id="KJU81352.1"/>
    </source>
</evidence>
<keyword evidence="2" id="KW-1185">Reference proteome</keyword>
<dbReference type="PANTHER" id="PTHR21485">
    <property type="entry name" value="HAD SUPERFAMILY MEMBERS CMAS AND KDSC"/>
    <property type="match status" value="1"/>
</dbReference>
<comment type="caution">
    <text evidence="1">The sequence shown here is derived from an EMBL/GenBank/DDBJ whole genome shotgun (WGS) entry which is preliminary data.</text>
</comment>
<protein>
    <submittedName>
        <fullName evidence="1">CMP-N-acetylneuraminic acid synthetase</fullName>
    </submittedName>
</protein>
<dbReference type="Pfam" id="PF02348">
    <property type="entry name" value="CTP_transf_3"/>
    <property type="match status" value="1"/>
</dbReference>
<dbReference type="Gene3D" id="3.90.550.10">
    <property type="entry name" value="Spore Coat Polysaccharide Biosynthesis Protein SpsA, Chain A"/>
    <property type="match status" value="1"/>
</dbReference>
<gene>
    <name evidence="1" type="ORF">MBAV_006485</name>
</gene>
<dbReference type="Proteomes" id="UP000033423">
    <property type="component" value="Unassembled WGS sequence"/>
</dbReference>
<organism evidence="1 2">
    <name type="scientific">Candidatus Magnetobacterium bavaricum</name>
    <dbReference type="NCBI Taxonomy" id="29290"/>
    <lineage>
        <taxon>Bacteria</taxon>
        <taxon>Pseudomonadati</taxon>
        <taxon>Nitrospirota</taxon>
        <taxon>Thermodesulfovibrionia</taxon>
        <taxon>Thermodesulfovibrionales</taxon>
        <taxon>Candidatus Magnetobacteriaceae</taxon>
        <taxon>Candidatus Magnetobacterium</taxon>
    </lineage>
</organism>
<reference evidence="1 2" key="1">
    <citation type="submission" date="2015-02" db="EMBL/GenBank/DDBJ databases">
        <title>Single-cell genomics of uncultivated deep-branching MTB reveals a conserved set of magnetosome genes.</title>
        <authorList>
            <person name="Kolinko S."/>
            <person name="Richter M."/>
            <person name="Glockner F.O."/>
            <person name="Brachmann A."/>
            <person name="Schuler D."/>
        </authorList>
    </citation>
    <scope>NUCLEOTIDE SEQUENCE [LARGE SCALE GENOMIC DNA]</scope>
    <source>
        <strain evidence="1">TM-1</strain>
    </source>
</reference>
<name>A0A0F3GHQ4_9BACT</name>
<dbReference type="SUPFAM" id="SSF53448">
    <property type="entry name" value="Nucleotide-diphospho-sugar transferases"/>
    <property type="match status" value="1"/>
</dbReference>
<dbReference type="PANTHER" id="PTHR21485:SF6">
    <property type="entry name" value="N-ACYLNEURAMINATE CYTIDYLYLTRANSFERASE-RELATED"/>
    <property type="match status" value="1"/>
</dbReference>
<dbReference type="InterPro" id="IPR050793">
    <property type="entry name" value="CMP-NeuNAc_synthase"/>
</dbReference>
<dbReference type="InterPro" id="IPR003329">
    <property type="entry name" value="Cytidylyl_trans"/>
</dbReference>
<dbReference type="AlphaFoldDB" id="A0A0F3GHQ4"/>